<dbReference type="InParanoid" id="A0A0D2VRY8"/>
<sequence length="544" mass="60652">MQSRFLVLAVALSFDLVLTSFLYIAIARGSSLGFSEYTRRSFTQYHFAQSLVDVVLFDLIRALIYLAVAVLALARGPNKHTNIRFVILNAFGQVGLCIAKTSQMDFGIFSAGIQPWVYLLFVALFVLPLVDGFFALSVPSKKLLLASERTPLLNESRASGVSINVENYDEDNDKPESLRNSRHHDDQSDSHSWSSEHFFVATEYVEPASPASEDLSGAELQGNHTPTDLVTKFTTALTQIEHLYNHSRVTKAAKLLTVTRNALRHHMSNRHVTHLTGGDMTAAAAFDQIAALMRQAESRHHHIEHEAAMLKLFLASTDNDEGWILQGETNGIRIDYQHREGSATHTIRAKGTVEADTVCLLVVATELDLLGTWFPSFTFPLKFGMQKSTRVARVAPLHDLTYVAASVPWPFADRDLTINLVFENRLNDDGTLVVAFETVEMYSGVTLPAPTEGVVRIDLTGGLVFRPIDRHHVQIQMVWDLDPKISVIPAAVLNFLIKKVIKHGLTMYTEIARKIQGTPYEVRLNADPHYAELSAKIRALHSLR</sequence>
<dbReference type="STRING" id="595528.A0A0D2VRY8"/>
<dbReference type="Gene3D" id="3.30.530.20">
    <property type="match status" value="1"/>
</dbReference>
<keyword evidence="5" id="KW-1185">Reference proteome</keyword>
<feature type="domain" description="MENTAL" evidence="3">
    <location>
        <begin position="10"/>
        <end position="134"/>
    </location>
</feature>
<feature type="compositionally biased region" description="Basic and acidic residues" evidence="1">
    <location>
        <begin position="174"/>
        <end position="189"/>
    </location>
</feature>
<feature type="transmembrane region" description="Helical" evidence="2">
    <location>
        <begin position="5"/>
        <end position="26"/>
    </location>
</feature>
<dbReference type="PANTHER" id="PTHR34560:SF1">
    <property type="entry name" value="START DOMAIN-CONTAINING PROTEIN"/>
    <property type="match status" value="1"/>
</dbReference>
<keyword evidence="2" id="KW-0812">Transmembrane</keyword>
<dbReference type="Pfam" id="PF10457">
    <property type="entry name" value="MENTAL"/>
    <property type="match status" value="1"/>
</dbReference>
<reference evidence="5" key="1">
    <citation type="submission" date="2011-02" db="EMBL/GenBank/DDBJ databases">
        <title>The Genome Sequence of Capsaspora owczarzaki ATCC 30864.</title>
        <authorList>
            <person name="Russ C."/>
            <person name="Cuomo C."/>
            <person name="Burger G."/>
            <person name="Gray M.W."/>
            <person name="Holland P.W.H."/>
            <person name="King N."/>
            <person name="Lang F.B.F."/>
            <person name="Roger A.J."/>
            <person name="Ruiz-Trillo I."/>
            <person name="Young S.K."/>
            <person name="Zeng Q."/>
            <person name="Gargeya S."/>
            <person name="Alvarado L."/>
            <person name="Berlin A."/>
            <person name="Chapman S.B."/>
            <person name="Chen Z."/>
            <person name="Freedman E."/>
            <person name="Gellesch M."/>
            <person name="Goldberg J."/>
            <person name="Griggs A."/>
            <person name="Gujja S."/>
            <person name="Heilman E."/>
            <person name="Heiman D."/>
            <person name="Howarth C."/>
            <person name="Mehta T."/>
            <person name="Neiman D."/>
            <person name="Pearson M."/>
            <person name="Roberts A."/>
            <person name="Saif S."/>
            <person name="Shea T."/>
            <person name="Shenoy N."/>
            <person name="Sisk P."/>
            <person name="Stolte C."/>
            <person name="Sykes S."/>
            <person name="White J."/>
            <person name="Yandava C."/>
            <person name="Haas B."/>
            <person name="Nusbaum C."/>
            <person name="Birren B."/>
        </authorList>
    </citation>
    <scope>NUCLEOTIDE SEQUENCE</scope>
    <source>
        <strain evidence="5">ATCC 30864</strain>
    </source>
</reference>
<protein>
    <recommendedName>
        <fullName evidence="3">MENTAL domain-containing protein</fullName>
    </recommendedName>
</protein>
<dbReference type="PhylomeDB" id="A0A0D2VRY8"/>
<name>A0A0D2VRY8_CAPO3</name>
<feature type="transmembrane region" description="Helical" evidence="2">
    <location>
        <begin position="116"/>
        <end position="136"/>
    </location>
</feature>
<dbReference type="RefSeq" id="XP_004348315.1">
    <property type="nucleotide sequence ID" value="XM_004348265.2"/>
</dbReference>
<gene>
    <name evidence="4" type="ORF">CAOG_004487</name>
</gene>
<dbReference type="OrthoDB" id="17317at2759"/>
<dbReference type="Proteomes" id="UP000008743">
    <property type="component" value="Unassembled WGS sequence"/>
</dbReference>
<proteinExistence type="predicted"/>
<feature type="transmembrane region" description="Helical" evidence="2">
    <location>
        <begin position="46"/>
        <end position="73"/>
    </location>
</feature>
<organism evidence="4 5">
    <name type="scientific">Capsaspora owczarzaki (strain ATCC 30864)</name>
    <dbReference type="NCBI Taxonomy" id="595528"/>
    <lineage>
        <taxon>Eukaryota</taxon>
        <taxon>Filasterea</taxon>
        <taxon>Capsaspora</taxon>
    </lineage>
</organism>
<evidence type="ECO:0000256" key="2">
    <source>
        <dbReference type="SAM" id="Phobius"/>
    </source>
</evidence>
<dbReference type="EMBL" id="KE346365">
    <property type="protein sequence ID" value="KJE93737.1"/>
    <property type="molecule type" value="Genomic_DNA"/>
</dbReference>
<dbReference type="AlphaFoldDB" id="A0A0D2VRY8"/>
<evidence type="ECO:0000259" key="3">
    <source>
        <dbReference type="Pfam" id="PF10457"/>
    </source>
</evidence>
<evidence type="ECO:0000313" key="5">
    <source>
        <dbReference type="Proteomes" id="UP000008743"/>
    </source>
</evidence>
<accession>A0A0D2VRY8</accession>
<evidence type="ECO:0000313" key="4">
    <source>
        <dbReference type="EMBL" id="KJE93737.1"/>
    </source>
</evidence>
<keyword evidence="2" id="KW-1133">Transmembrane helix</keyword>
<dbReference type="SUPFAM" id="SSF55961">
    <property type="entry name" value="Bet v1-like"/>
    <property type="match status" value="1"/>
</dbReference>
<dbReference type="InterPro" id="IPR019498">
    <property type="entry name" value="MENTAL"/>
</dbReference>
<dbReference type="InterPro" id="IPR023393">
    <property type="entry name" value="START-like_dom_sf"/>
</dbReference>
<dbReference type="eggNOG" id="ENOG502RVFX">
    <property type="taxonomic scope" value="Eukaryota"/>
</dbReference>
<feature type="region of interest" description="Disordered" evidence="1">
    <location>
        <begin position="164"/>
        <end position="192"/>
    </location>
</feature>
<dbReference type="PANTHER" id="PTHR34560">
    <property type="entry name" value="POLYKETIDE CYCLASE/DEHYDRASE/LIPID TRANSPORT SUPERFAMILY PROTEIN"/>
    <property type="match status" value="1"/>
</dbReference>
<evidence type="ECO:0000256" key="1">
    <source>
        <dbReference type="SAM" id="MobiDB-lite"/>
    </source>
</evidence>
<keyword evidence="2" id="KW-0472">Membrane</keyword>